<gene>
    <name evidence="1" type="ORF">B0H65DRAFT_420661</name>
</gene>
<dbReference type="RefSeq" id="XP_062685386.1">
    <property type="nucleotide sequence ID" value="XM_062824295.1"/>
</dbReference>
<dbReference type="AlphaFoldDB" id="A0AAE0MVJ3"/>
<protein>
    <recommendedName>
        <fullName evidence="3">Heterokaryon incompatibility domain-containing protein</fullName>
    </recommendedName>
</protein>
<accession>A0AAE0MVJ3</accession>
<keyword evidence="2" id="KW-1185">Reference proteome</keyword>
<sequence>MGLPHSIHCFRGSGACLCSAWRKLRPPGSDIFIRLSPSNAASNKYFDSLLIWNLVVDQYQTLDLTFDRDKLVAISGLAKMHSKFLNTQYLAGMWLANLPEQLLWHRDLSQAPRPYSEYVAPSWSW</sequence>
<dbReference type="PANTHER" id="PTHR33112">
    <property type="entry name" value="DOMAIN PROTEIN, PUTATIVE-RELATED"/>
    <property type="match status" value="1"/>
</dbReference>
<reference evidence="1" key="1">
    <citation type="journal article" date="2023" name="Mol. Phylogenet. Evol.">
        <title>Genome-scale phylogeny and comparative genomics of the fungal order Sordariales.</title>
        <authorList>
            <person name="Hensen N."/>
            <person name="Bonometti L."/>
            <person name="Westerberg I."/>
            <person name="Brannstrom I.O."/>
            <person name="Guillou S."/>
            <person name="Cros-Aarteil S."/>
            <person name="Calhoun S."/>
            <person name="Haridas S."/>
            <person name="Kuo A."/>
            <person name="Mondo S."/>
            <person name="Pangilinan J."/>
            <person name="Riley R."/>
            <person name="LaButti K."/>
            <person name="Andreopoulos B."/>
            <person name="Lipzen A."/>
            <person name="Chen C."/>
            <person name="Yan M."/>
            <person name="Daum C."/>
            <person name="Ng V."/>
            <person name="Clum A."/>
            <person name="Steindorff A."/>
            <person name="Ohm R.A."/>
            <person name="Martin F."/>
            <person name="Silar P."/>
            <person name="Natvig D.O."/>
            <person name="Lalanne C."/>
            <person name="Gautier V."/>
            <person name="Ament-Velasquez S.L."/>
            <person name="Kruys A."/>
            <person name="Hutchinson M.I."/>
            <person name="Powell A.J."/>
            <person name="Barry K."/>
            <person name="Miller A.N."/>
            <person name="Grigoriev I.V."/>
            <person name="Debuchy R."/>
            <person name="Gladieux P."/>
            <person name="Hiltunen Thoren M."/>
            <person name="Johannesson H."/>
        </authorList>
    </citation>
    <scope>NUCLEOTIDE SEQUENCE</scope>
    <source>
        <strain evidence="1">CBS 560.94</strain>
    </source>
</reference>
<evidence type="ECO:0000313" key="2">
    <source>
        <dbReference type="Proteomes" id="UP001278500"/>
    </source>
</evidence>
<dbReference type="Proteomes" id="UP001278500">
    <property type="component" value="Unassembled WGS sequence"/>
</dbReference>
<reference evidence="1" key="2">
    <citation type="submission" date="2023-06" db="EMBL/GenBank/DDBJ databases">
        <authorList>
            <consortium name="Lawrence Berkeley National Laboratory"/>
            <person name="Haridas S."/>
            <person name="Hensen N."/>
            <person name="Bonometti L."/>
            <person name="Westerberg I."/>
            <person name="Brannstrom I.O."/>
            <person name="Guillou S."/>
            <person name="Cros-Aarteil S."/>
            <person name="Calhoun S."/>
            <person name="Kuo A."/>
            <person name="Mondo S."/>
            <person name="Pangilinan J."/>
            <person name="Riley R."/>
            <person name="Labutti K."/>
            <person name="Andreopoulos B."/>
            <person name="Lipzen A."/>
            <person name="Chen C."/>
            <person name="Yanf M."/>
            <person name="Daum C."/>
            <person name="Ng V."/>
            <person name="Clum A."/>
            <person name="Steindorff A."/>
            <person name="Ohm R."/>
            <person name="Martin F."/>
            <person name="Silar P."/>
            <person name="Natvig D."/>
            <person name="Lalanne C."/>
            <person name="Gautier V."/>
            <person name="Ament-Velasquez S.L."/>
            <person name="Kruys A."/>
            <person name="Hutchinson M.I."/>
            <person name="Powell A.J."/>
            <person name="Barry K."/>
            <person name="Miller A.N."/>
            <person name="Grigoriev I.V."/>
            <person name="Debuchy R."/>
            <person name="Gladieux P."/>
            <person name="Thoren M.H."/>
            <person name="Johannesson H."/>
        </authorList>
    </citation>
    <scope>NUCLEOTIDE SEQUENCE</scope>
    <source>
        <strain evidence="1">CBS 560.94</strain>
    </source>
</reference>
<dbReference type="EMBL" id="JAUEPP010000002">
    <property type="protein sequence ID" value="KAK3352091.1"/>
    <property type="molecule type" value="Genomic_DNA"/>
</dbReference>
<evidence type="ECO:0008006" key="3">
    <source>
        <dbReference type="Google" id="ProtNLM"/>
    </source>
</evidence>
<feature type="non-terminal residue" evidence="1">
    <location>
        <position position="125"/>
    </location>
</feature>
<organism evidence="1 2">
    <name type="scientific">Neurospora tetraspora</name>
    <dbReference type="NCBI Taxonomy" id="94610"/>
    <lineage>
        <taxon>Eukaryota</taxon>
        <taxon>Fungi</taxon>
        <taxon>Dikarya</taxon>
        <taxon>Ascomycota</taxon>
        <taxon>Pezizomycotina</taxon>
        <taxon>Sordariomycetes</taxon>
        <taxon>Sordariomycetidae</taxon>
        <taxon>Sordariales</taxon>
        <taxon>Sordariaceae</taxon>
        <taxon>Neurospora</taxon>
    </lineage>
</organism>
<comment type="caution">
    <text evidence="1">The sequence shown here is derived from an EMBL/GenBank/DDBJ whole genome shotgun (WGS) entry which is preliminary data.</text>
</comment>
<dbReference type="PANTHER" id="PTHR33112:SF9">
    <property type="entry name" value="HETEROKARYON INCOMPATIBILITY DOMAIN-CONTAINING PROTEIN"/>
    <property type="match status" value="1"/>
</dbReference>
<name>A0AAE0MVJ3_9PEZI</name>
<dbReference type="GeneID" id="87861449"/>
<proteinExistence type="predicted"/>
<evidence type="ECO:0000313" key="1">
    <source>
        <dbReference type="EMBL" id="KAK3352091.1"/>
    </source>
</evidence>